<organism evidence="2 3">
    <name type="scientific">Pleurodeles waltl</name>
    <name type="common">Iberian ribbed newt</name>
    <dbReference type="NCBI Taxonomy" id="8319"/>
    <lineage>
        <taxon>Eukaryota</taxon>
        <taxon>Metazoa</taxon>
        <taxon>Chordata</taxon>
        <taxon>Craniata</taxon>
        <taxon>Vertebrata</taxon>
        <taxon>Euteleostomi</taxon>
        <taxon>Amphibia</taxon>
        <taxon>Batrachia</taxon>
        <taxon>Caudata</taxon>
        <taxon>Salamandroidea</taxon>
        <taxon>Salamandridae</taxon>
        <taxon>Pleurodelinae</taxon>
        <taxon>Pleurodeles</taxon>
    </lineage>
</organism>
<evidence type="ECO:0000313" key="2">
    <source>
        <dbReference type="EMBL" id="KAJ1210144.1"/>
    </source>
</evidence>
<feature type="compositionally biased region" description="Basic and acidic residues" evidence="1">
    <location>
        <begin position="39"/>
        <end position="49"/>
    </location>
</feature>
<name>A0AAV7WDL0_PLEWA</name>
<proteinExistence type="predicted"/>
<keyword evidence="3" id="KW-1185">Reference proteome</keyword>
<reference evidence="2" key="1">
    <citation type="journal article" date="2022" name="bioRxiv">
        <title>Sequencing and chromosome-scale assembly of the giantPleurodeles waltlgenome.</title>
        <authorList>
            <person name="Brown T."/>
            <person name="Elewa A."/>
            <person name="Iarovenko S."/>
            <person name="Subramanian E."/>
            <person name="Araus A.J."/>
            <person name="Petzold A."/>
            <person name="Susuki M."/>
            <person name="Suzuki K.-i.T."/>
            <person name="Hayashi T."/>
            <person name="Toyoda A."/>
            <person name="Oliveira C."/>
            <person name="Osipova E."/>
            <person name="Leigh N.D."/>
            <person name="Simon A."/>
            <person name="Yun M.H."/>
        </authorList>
    </citation>
    <scope>NUCLEOTIDE SEQUENCE</scope>
    <source>
        <strain evidence="2">20211129_DDA</strain>
        <tissue evidence="2">Liver</tissue>
    </source>
</reference>
<protein>
    <submittedName>
        <fullName evidence="2">Uncharacterized protein</fullName>
    </submittedName>
</protein>
<sequence>MALPEIQQDNQRRPGKPDPARGGGAGICPPGPSCAMGEEWLRRTLELGREAAGSSSTPLLGKKVRSRGPQQASGDIGGTWAALGGRPESSPDSSLGGTASPPEDRGRQLELRPPSAPSKRAAARKQSPGRGTLLVSRAGQEISWPPGGDGRDCGDPVGDQEAPHRVNGATTGPCPPSGGVDWLRPGGDCGRGWRGATTASGADEKRADSHW</sequence>
<dbReference type="EMBL" id="JANPWB010000002">
    <property type="protein sequence ID" value="KAJ1210144.1"/>
    <property type="molecule type" value="Genomic_DNA"/>
</dbReference>
<accession>A0AAV7WDL0</accession>
<dbReference type="AlphaFoldDB" id="A0AAV7WDL0"/>
<gene>
    <name evidence="2" type="ORF">NDU88_005512</name>
</gene>
<dbReference type="Proteomes" id="UP001066276">
    <property type="component" value="Chromosome 1_2"/>
</dbReference>
<feature type="compositionally biased region" description="Basic and acidic residues" evidence="1">
    <location>
        <begin position="10"/>
        <end position="19"/>
    </location>
</feature>
<comment type="caution">
    <text evidence="2">The sequence shown here is derived from an EMBL/GenBank/DDBJ whole genome shotgun (WGS) entry which is preliminary data.</text>
</comment>
<evidence type="ECO:0000313" key="3">
    <source>
        <dbReference type="Proteomes" id="UP001066276"/>
    </source>
</evidence>
<feature type="region of interest" description="Disordered" evidence="1">
    <location>
        <begin position="1"/>
        <end position="211"/>
    </location>
</feature>
<evidence type="ECO:0000256" key="1">
    <source>
        <dbReference type="SAM" id="MobiDB-lite"/>
    </source>
</evidence>
<feature type="compositionally biased region" description="Basic and acidic residues" evidence="1">
    <location>
        <begin position="202"/>
        <end position="211"/>
    </location>
</feature>